<name>A0A5B7K2C7_PORTR</name>
<keyword evidence="1" id="KW-0732">Signal</keyword>
<dbReference type="EMBL" id="VSRR010118865">
    <property type="protein sequence ID" value="MPC99557.1"/>
    <property type="molecule type" value="Genomic_DNA"/>
</dbReference>
<organism evidence="2 3">
    <name type="scientific">Portunus trituberculatus</name>
    <name type="common">Swimming crab</name>
    <name type="synonym">Neptunus trituberculatus</name>
    <dbReference type="NCBI Taxonomy" id="210409"/>
    <lineage>
        <taxon>Eukaryota</taxon>
        <taxon>Metazoa</taxon>
        <taxon>Ecdysozoa</taxon>
        <taxon>Arthropoda</taxon>
        <taxon>Crustacea</taxon>
        <taxon>Multicrustacea</taxon>
        <taxon>Malacostraca</taxon>
        <taxon>Eumalacostraca</taxon>
        <taxon>Eucarida</taxon>
        <taxon>Decapoda</taxon>
        <taxon>Pleocyemata</taxon>
        <taxon>Brachyura</taxon>
        <taxon>Eubrachyura</taxon>
        <taxon>Portunoidea</taxon>
        <taxon>Portunidae</taxon>
        <taxon>Portuninae</taxon>
        <taxon>Portunus</taxon>
    </lineage>
</organism>
<reference evidence="2 3" key="1">
    <citation type="submission" date="2019-05" db="EMBL/GenBank/DDBJ databases">
        <title>Another draft genome of Portunus trituberculatus and its Hox gene families provides insights of decapod evolution.</title>
        <authorList>
            <person name="Jeong J.-H."/>
            <person name="Song I."/>
            <person name="Kim S."/>
            <person name="Choi T."/>
            <person name="Kim D."/>
            <person name="Ryu S."/>
            <person name="Kim W."/>
        </authorList>
    </citation>
    <scope>NUCLEOTIDE SEQUENCE [LARGE SCALE GENOMIC DNA]</scope>
    <source>
        <tissue evidence="2">Muscle</tissue>
    </source>
</reference>
<evidence type="ECO:0000313" key="2">
    <source>
        <dbReference type="EMBL" id="MPC99557.1"/>
    </source>
</evidence>
<feature type="chain" id="PRO_5023148578" description="Secreted protein" evidence="1">
    <location>
        <begin position="22"/>
        <end position="88"/>
    </location>
</feature>
<gene>
    <name evidence="2" type="ORF">E2C01_094978</name>
</gene>
<dbReference type="AlphaFoldDB" id="A0A5B7K2C7"/>
<protein>
    <recommendedName>
        <fullName evidence="4">Secreted protein</fullName>
    </recommendedName>
</protein>
<keyword evidence="3" id="KW-1185">Reference proteome</keyword>
<evidence type="ECO:0000256" key="1">
    <source>
        <dbReference type="SAM" id="SignalP"/>
    </source>
</evidence>
<feature type="signal peptide" evidence="1">
    <location>
        <begin position="1"/>
        <end position="21"/>
    </location>
</feature>
<sequence length="88" mass="9806">MFPRMLVLLLLLLHNFADTAAAAAAAAAAINTRQQAGVDNMNTGELHVEQTQKEGREGHQRPYYSMRNFCAANRMAAAHSWWLPRLVV</sequence>
<proteinExistence type="predicted"/>
<comment type="caution">
    <text evidence="2">The sequence shown here is derived from an EMBL/GenBank/DDBJ whole genome shotgun (WGS) entry which is preliminary data.</text>
</comment>
<evidence type="ECO:0008006" key="4">
    <source>
        <dbReference type="Google" id="ProtNLM"/>
    </source>
</evidence>
<dbReference type="Proteomes" id="UP000324222">
    <property type="component" value="Unassembled WGS sequence"/>
</dbReference>
<accession>A0A5B7K2C7</accession>
<evidence type="ECO:0000313" key="3">
    <source>
        <dbReference type="Proteomes" id="UP000324222"/>
    </source>
</evidence>